<proteinExistence type="predicted"/>
<name>A0ABT4LDP6_9SPHI</name>
<evidence type="ECO:0000313" key="2">
    <source>
        <dbReference type="Proteomes" id="UP001144347"/>
    </source>
</evidence>
<gene>
    <name evidence="1" type="ORF">O0955_13205</name>
</gene>
<protein>
    <submittedName>
        <fullName evidence="1">Uncharacterized protein</fullName>
    </submittedName>
</protein>
<accession>A0ABT4LDP6</accession>
<dbReference type="EMBL" id="JAPWGM010000004">
    <property type="protein sequence ID" value="MCZ4244964.1"/>
    <property type="molecule type" value="Genomic_DNA"/>
</dbReference>
<keyword evidence="2" id="KW-1185">Reference proteome</keyword>
<sequence length="144" mass="16421">MENLKYAQDYIRANSSVMSGFNMFINGHAPITFGDGFNDAYERIQGYEYAEKMARENAIAFTHVFGCKKSGCYPFQYGGFFVCNSCGGKGVDKDWWKIKVEKDGNEYCCHGLDFKNLQESDNYAFGKTFDEAIYNYGELMKLKG</sequence>
<dbReference type="Proteomes" id="UP001144347">
    <property type="component" value="Unassembled WGS sequence"/>
</dbReference>
<organism evidence="1 2">
    <name type="scientific">Pedobacter punctiformis</name>
    <dbReference type="NCBI Taxonomy" id="3004097"/>
    <lineage>
        <taxon>Bacteria</taxon>
        <taxon>Pseudomonadati</taxon>
        <taxon>Bacteroidota</taxon>
        <taxon>Sphingobacteriia</taxon>
        <taxon>Sphingobacteriales</taxon>
        <taxon>Sphingobacteriaceae</taxon>
        <taxon>Pedobacter</taxon>
    </lineage>
</organism>
<dbReference type="RefSeq" id="WP_269428017.1">
    <property type="nucleotide sequence ID" value="NZ_JAPWGM010000004.1"/>
</dbReference>
<comment type="caution">
    <text evidence="1">The sequence shown here is derived from an EMBL/GenBank/DDBJ whole genome shotgun (WGS) entry which is preliminary data.</text>
</comment>
<evidence type="ECO:0000313" key="1">
    <source>
        <dbReference type="EMBL" id="MCZ4244964.1"/>
    </source>
</evidence>
<reference evidence="1" key="1">
    <citation type="submission" date="2022-12" db="EMBL/GenBank/DDBJ databases">
        <title>Genome sequence of HCMS5-2.</title>
        <authorList>
            <person name="Woo H."/>
        </authorList>
    </citation>
    <scope>NUCLEOTIDE SEQUENCE</scope>
    <source>
        <strain evidence="1">HCMS5-2</strain>
    </source>
</reference>